<dbReference type="Proteomes" id="UP000284178">
    <property type="component" value="Unassembled WGS sequence"/>
</dbReference>
<feature type="transmembrane region" description="Helical" evidence="1">
    <location>
        <begin position="115"/>
        <end position="136"/>
    </location>
</feature>
<dbReference type="RefSeq" id="WP_117895010.1">
    <property type="nucleotide sequence ID" value="NZ_CABJCV010000010.1"/>
</dbReference>
<protein>
    <recommendedName>
        <fullName evidence="4">DUF2178 domain-containing protein</fullName>
    </recommendedName>
</protein>
<feature type="transmembrane region" description="Helical" evidence="1">
    <location>
        <begin position="92"/>
        <end position="109"/>
    </location>
</feature>
<reference evidence="2 3" key="1">
    <citation type="submission" date="2018-08" db="EMBL/GenBank/DDBJ databases">
        <title>A genome reference for cultivated species of the human gut microbiota.</title>
        <authorList>
            <person name="Zou Y."/>
            <person name="Xue W."/>
            <person name="Luo G."/>
        </authorList>
    </citation>
    <scope>NUCLEOTIDE SEQUENCE [LARGE SCALE GENOMIC DNA]</scope>
    <source>
        <strain evidence="2 3">AF24-29</strain>
    </source>
</reference>
<keyword evidence="3" id="KW-1185">Reference proteome</keyword>
<comment type="caution">
    <text evidence="2">The sequence shown here is derived from an EMBL/GenBank/DDBJ whole genome shotgun (WGS) entry which is preliminary data.</text>
</comment>
<accession>A0A412G0R3</accession>
<dbReference type="AlphaFoldDB" id="A0A412G0R3"/>
<evidence type="ECO:0000313" key="2">
    <source>
        <dbReference type="EMBL" id="RGR74003.1"/>
    </source>
</evidence>
<proteinExistence type="predicted"/>
<keyword evidence="1" id="KW-1133">Transmembrane helix</keyword>
<keyword evidence="1" id="KW-0812">Transmembrane</keyword>
<evidence type="ECO:0000256" key="1">
    <source>
        <dbReference type="SAM" id="Phobius"/>
    </source>
</evidence>
<sequence length="142" mass="15428">MKKRNALLLTAAGLLLIAAGLLLLRTSNFSTDNLPALPYLLIGVGCGVFGHGAGAGISRHALKNAPEIQKQIEIDQRDERNVQIANRAKGKAYDAMIFIFGALLVSFALMNTDLFVILSLVAAYLCVVGISIYYRVKFDKEM</sequence>
<organism evidence="2 3">
    <name type="scientific">Holdemania filiformis</name>
    <dbReference type="NCBI Taxonomy" id="61171"/>
    <lineage>
        <taxon>Bacteria</taxon>
        <taxon>Bacillati</taxon>
        <taxon>Bacillota</taxon>
        <taxon>Erysipelotrichia</taxon>
        <taxon>Erysipelotrichales</taxon>
        <taxon>Erysipelotrichaceae</taxon>
        <taxon>Holdemania</taxon>
    </lineage>
</organism>
<dbReference type="EMBL" id="QRUP01000010">
    <property type="protein sequence ID" value="RGR74003.1"/>
    <property type="molecule type" value="Genomic_DNA"/>
</dbReference>
<name>A0A412G0R3_9FIRM</name>
<evidence type="ECO:0000313" key="3">
    <source>
        <dbReference type="Proteomes" id="UP000284178"/>
    </source>
</evidence>
<gene>
    <name evidence="2" type="ORF">DWY25_09325</name>
</gene>
<evidence type="ECO:0008006" key="4">
    <source>
        <dbReference type="Google" id="ProtNLM"/>
    </source>
</evidence>
<feature type="transmembrane region" description="Helical" evidence="1">
    <location>
        <begin position="39"/>
        <end position="62"/>
    </location>
</feature>
<keyword evidence="1" id="KW-0472">Membrane</keyword>
<dbReference type="GeneID" id="83015601"/>